<sequence length="47" mass="5679">MYQQTAGVTDYRRNHRLNYRLNYRRPVSSAGWDMEALTVRIPGVRYF</sequence>
<protein>
    <submittedName>
        <fullName evidence="1">Uncharacterized protein</fullName>
    </submittedName>
</protein>
<dbReference type="EMBL" id="JBBMFM010000004">
    <property type="protein sequence ID" value="MEQ2423726.1"/>
    <property type="molecule type" value="Genomic_DNA"/>
</dbReference>
<proteinExistence type="predicted"/>
<dbReference type="RefSeq" id="WP_157045618.1">
    <property type="nucleotide sequence ID" value="NZ_JBBMFM010000004.1"/>
</dbReference>
<reference evidence="1 2" key="1">
    <citation type="submission" date="2024-03" db="EMBL/GenBank/DDBJ databases">
        <title>Human intestinal bacterial collection.</title>
        <authorList>
            <person name="Pauvert C."/>
            <person name="Hitch T.C.A."/>
            <person name="Clavel T."/>
        </authorList>
    </citation>
    <scope>NUCLEOTIDE SEQUENCE [LARGE SCALE GENOMIC DNA]</scope>
    <source>
        <strain evidence="1 2">CLA-SR-H021</strain>
    </source>
</reference>
<keyword evidence="2" id="KW-1185">Reference proteome</keyword>
<accession>A0ABV1D011</accession>
<organism evidence="1 2">
    <name type="scientific">Enterocloster hominis</name>
    <name type="common">ex Hitch et al. 2024</name>
    <dbReference type="NCBI Taxonomy" id="1917870"/>
    <lineage>
        <taxon>Bacteria</taxon>
        <taxon>Bacillati</taxon>
        <taxon>Bacillota</taxon>
        <taxon>Clostridia</taxon>
        <taxon>Lachnospirales</taxon>
        <taxon>Lachnospiraceae</taxon>
        <taxon>Enterocloster</taxon>
    </lineage>
</organism>
<dbReference type="Proteomes" id="UP001454086">
    <property type="component" value="Unassembled WGS sequence"/>
</dbReference>
<evidence type="ECO:0000313" key="2">
    <source>
        <dbReference type="Proteomes" id="UP001454086"/>
    </source>
</evidence>
<evidence type="ECO:0000313" key="1">
    <source>
        <dbReference type="EMBL" id="MEQ2423726.1"/>
    </source>
</evidence>
<gene>
    <name evidence="1" type="ORF">WMQ36_01950</name>
</gene>
<name>A0ABV1D011_9FIRM</name>
<comment type="caution">
    <text evidence="1">The sequence shown here is derived from an EMBL/GenBank/DDBJ whole genome shotgun (WGS) entry which is preliminary data.</text>
</comment>